<dbReference type="InterPro" id="IPR027353">
    <property type="entry name" value="NET_dom"/>
</dbReference>
<keyword evidence="1" id="KW-0175">Coiled coil</keyword>
<protein>
    <recommendedName>
        <fullName evidence="2">NET domain-containing protein</fullName>
    </recommendedName>
</protein>
<evidence type="ECO:0000256" key="1">
    <source>
        <dbReference type="SAM" id="Coils"/>
    </source>
</evidence>
<dbReference type="Pfam" id="PF17035">
    <property type="entry name" value="BET"/>
    <property type="match status" value="1"/>
</dbReference>
<evidence type="ECO:0000259" key="2">
    <source>
        <dbReference type="Pfam" id="PF17035"/>
    </source>
</evidence>
<accession>A0A6C0B7F6</accession>
<feature type="domain" description="NET" evidence="2">
    <location>
        <begin position="8"/>
        <end position="70"/>
    </location>
</feature>
<feature type="coiled-coil region" evidence="1">
    <location>
        <begin position="6"/>
        <end position="33"/>
    </location>
</feature>
<dbReference type="AlphaFoldDB" id="A0A6C0B7F6"/>
<name>A0A6C0B7F6_9ZZZZ</name>
<dbReference type="EMBL" id="MN739081">
    <property type="protein sequence ID" value="QHS87428.1"/>
    <property type="molecule type" value="Genomic_DNA"/>
</dbReference>
<sequence>MTTPAFQITTESLNNLKDKIEKMSKNNQIEVLRILKHNPAIKLNENKSGVFVNISFLPKETIEELAKYVRYVGDQECVINEVENQKQEFKNTFFIGGEPQMIA</sequence>
<organism evidence="3">
    <name type="scientific">viral metagenome</name>
    <dbReference type="NCBI Taxonomy" id="1070528"/>
    <lineage>
        <taxon>unclassified sequences</taxon>
        <taxon>metagenomes</taxon>
        <taxon>organismal metagenomes</taxon>
    </lineage>
</organism>
<reference evidence="3" key="1">
    <citation type="journal article" date="2020" name="Nature">
        <title>Giant virus diversity and host interactions through global metagenomics.</title>
        <authorList>
            <person name="Schulz F."/>
            <person name="Roux S."/>
            <person name="Paez-Espino D."/>
            <person name="Jungbluth S."/>
            <person name="Walsh D.A."/>
            <person name="Denef V.J."/>
            <person name="McMahon K.D."/>
            <person name="Konstantinidis K.T."/>
            <person name="Eloe-Fadrosh E.A."/>
            <person name="Kyrpides N.C."/>
            <person name="Woyke T."/>
        </authorList>
    </citation>
    <scope>NUCLEOTIDE SEQUENCE</scope>
    <source>
        <strain evidence="3">GVMAG-M-3300010157-4</strain>
    </source>
</reference>
<proteinExistence type="predicted"/>
<evidence type="ECO:0000313" key="3">
    <source>
        <dbReference type="EMBL" id="QHS87428.1"/>
    </source>
</evidence>